<evidence type="ECO:0000259" key="4">
    <source>
        <dbReference type="PROSITE" id="PS50126"/>
    </source>
</evidence>
<organism evidence="5 6">
    <name type="scientific">Thermoanaerobacterium thermosaccharolyticum</name>
    <name type="common">Clostridium thermosaccharolyticum</name>
    <dbReference type="NCBI Taxonomy" id="1517"/>
    <lineage>
        <taxon>Bacteria</taxon>
        <taxon>Bacillati</taxon>
        <taxon>Bacillota</taxon>
        <taxon>Clostridia</taxon>
        <taxon>Thermoanaerobacterales</taxon>
        <taxon>Thermoanaerobacteraceae</taxon>
        <taxon>Thermoanaerobacterium</taxon>
    </lineage>
</organism>
<accession>A0A223I2X2</accession>
<name>A0A223I2X2_THETR</name>
<dbReference type="InterPro" id="IPR003029">
    <property type="entry name" value="S1_domain"/>
</dbReference>
<dbReference type="Pfam" id="PF00575">
    <property type="entry name" value="S1"/>
    <property type="match status" value="4"/>
</dbReference>
<dbReference type="GO" id="GO:0006412">
    <property type="term" value="P:translation"/>
    <property type="evidence" value="ECO:0007669"/>
    <property type="project" value="TreeGrafter"/>
</dbReference>
<feature type="domain" description="S1 motif" evidence="4">
    <location>
        <begin position="103"/>
        <end position="168"/>
    </location>
</feature>
<gene>
    <name evidence="5" type="ORF">Thert_03348</name>
</gene>
<evidence type="ECO:0000313" key="5">
    <source>
        <dbReference type="EMBL" id="AST59082.1"/>
    </source>
</evidence>
<dbReference type="InterPro" id="IPR050437">
    <property type="entry name" value="Ribos_protein_bS1-like"/>
</dbReference>
<feature type="domain" description="S1 motif" evidence="4">
    <location>
        <begin position="272"/>
        <end position="336"/>
    </location>
</feature>
<dbReference type="InterPro" id="IPR035104">
    <property type="entry name" value="Ribosomal_protein_S1-like"/>
</dbReference>
<sequence length="362" mass="40685">MDDFMDEYSFNLIHAGDIVKGKIIKILSDGIIADISYKADAYVPKDQLSLDPNLDISKFFNIGDEIDLYIVKREDENGDVLASKIKADTELAKEKLDTAYKNGNILSGKIIEIIKGGVLADILGVKAFIPASQLDIHYVNNLNDYLGENVKVKIIDYIPNKKLIASQKVVLEEEKLKKKEELLKTLQEGQVIQGVVKSITKFGAFIDIGGIDGLIPLSEISWVRNKNINDILHIGEKVDVYVERIDKEKVTLSLRKLIPDPWTTISAKFKVGDVILGKIVNITTFGIFVDISDGVEGLVHKSDLLKNIKEYRIGENISVEILNIDTNNKKMSLREIDKNNESYELEREELNVSIIDRLQSIK</sequence>
<dbReference type="InterPro" id="IPR012340">
    <property type="entry name" value="NA-bd_OB-fold"/>
</dbReference>
<evidence type="ECO:0000313" key="6">
    <source>
        <dbReference type="Proteomes" id="UP000214975"/>
    </source>
</evidence>
<dbReference type="GO" id="GO:0003735">
    <property type="term" value="F:structural constituent of ribosome"/>
    <property type="evidence" value="ECO:0007669"/>
    <property type="project" value="TreeGrafter"/>
</dbReference>
<dbReference type="AlphaFoldDB" id="A0A223I2X2"/>
<feature type="domain" description="S1 motif" evidence="4">
    <location>
        <begin position="189"/>
        <end position="255"/>
    </location>
</feature>
<evidence type="ECO:0000256" key="3">
    <source>
        <dbReference type="ARBA" id="ARBA00023274"/>
    </source>
</evidence>
<keyword evidence="3" id="KW-0687">Ribonucleoprotein</keyword>
<keyword evidence="2 5" id="KW-0689">Ribosomal protein</keyword>
<comment type="similarity">
    <text evidence="1">Belongs to the bacterial ribosomal protein bS1 family.</text>
</comment>
<evidence type="ECO:0000256" key="1">
    <source>
        <dbReference type="ARBA" id="ARBA00006767"/>
    </source>
</evidence>
<dbReference type="PRINTS" id="PR00681">
    <property type="entry name" value="RIBOSOMALS1"/>
</dbReference>
<dbReference type="GO" id="GO:0005840">
    <property type="term" value="C:ribosome"/>
    <property type="evidence" value="ECO:0007669"/>
    <property type="project" value="UniProtKB-KW"/>
</dbReference>
<evidence type="ECO:0000256" key="2">
    <source>
        <dbReference type="ARBA" id="ARBA00022980"/>
    </source>
</evidence>
<dbReference type="GO" id="GO:0003729">
    <property type="term" value="F:mRNA binding"/>
    <property type="evidence" value="ECO:0007669"/>
    <property type="project" value="TreeGrafter"/>
</dbReference>
<dbReference type="SMART" id="SM00316">
    <property type="entry name" value="S1"/>
    <property type="match status" value="4"/>
</dbReference>
<dbReference type="PANTHER" id="PTHR10724:SF7">
    <property type="entry name" value="SMALL RIBOSOMAL SUBUNIT PROTEIN BS1C"/>
    <property type="match status" value="1"/>
</dbReference>
<proteinExistence type="inferred from homology"/>
<protein>
    <submittedName>
        <fullName evidence="5">30S ribosomal protein S1</fullName>
    </submittedName>
</protein>
<dbReference type="PANTHER" id="PTHR10724">
    <property type="entry name" value="30S RIBOSOMAL PROTEIN S1"/>
    <property type="match status" value="1"/>
</dbReference>
<dbReference type="SUPFAM" id="SSF50249">
    <property type="entry name" value="Nucleic acid-binding proteins"/>
    <property type="match status" value="4"/>
</dbReference>
<dbReference type="Proteomes" id="UP000214975">
    <property type="component" value="Chromosome"/>
</dbReference>
<dbReference type="CDD" id="cd04465">
    <property type="entry name" value="S1_RPS1_repeat_ec2_hs2"/>
    <property type="match status" value="1"/>
</dbReference>
<dbReference type="Gene3D" id="2.40.50.140">
    <property type="entry name" value="Nucleic acid-binding proteins"/>
    <property type="match status" value="4"/>
</dbReference>
<feature type="domain" description="S1 motif" evidence="4">
    <location>
        <begin position="16"/>
        <end position="85"/>
    </location>
</feature>
<reference evidence="5 6" key="1">
    <citation type="submission" date="2016-08" db="EMBL/GenBank/DDBJ databases">
        <title>A novel genetic cassette of butanologenic Thermoanaerobacterium thermosaccharolyticum that directly convert cellulose to butanol.</title>
        <authorList>
            <person name="Li T."/>
            <person name="He J."/>
        </authorList>
    </citation>
    <scope>NUCLEOTIDE SEQUENCE [LARGE SCALE GENOMIC DNA]</scope>
    <source>
        <strain evidence="5 6">TG57</strain>
    </source>
</reference>
<dbReference type="RefSeq" id="WP_094398030.1">
    <property type="nucleotide sequence ID" value="NZ_CP016893.1"/>
</dbReference>
<dbReference type="CDD" id="cd05687">
    <property type="entry name" value="S1_RPS1_repeat_ec1_hs1"/>
    <property type="match status" value="1"/>
</dbReference>
<dbReference type="EMBL" id="CP016893">
    <property type="protein sequence ID" value="AST59082.1"/>
    <property type="molecule type" value="Genomic_DNA"/>
</dbReference>
<dbReference type="PROSITE" id="PS50126">
    <property type="entry name" value="S1"/>
    <property type="match status" value="4"/>
</dbReference>